<dbReference type="InParanoid" id="A0A165K7A9"/>
<dbReference type="AlphaFoldDB" id="A0A165K7A9"/>
<evidence type="ECO:0000313" key="3">
    <source>
        <dbReference type="Proteomes" id="UP000076842"/>
    </source>
</evidence>
<feature type="compositionally biased region" description="Basic and acidic residues" evidence="1">
    <location>
        <begin position="80"/>
        <end position="92"/>
    </location>
</feature>
<dbReference type="EMBL" id="KV423914">
    <property type="protein sequence ID" value="KZT62774.1"/>
    <property type="molecule type" value="Genomic_DNA"/>
</dbReference>
<accession>A0A165K7A9</accession>
<name>A0A165K7A9_9BASI</name>
<dbReference type="Proteomes" id="UP000076842">
    <property type="component" value="Unassembled WGS sequence"/>
</dbReference>
<feature type="region of interest" description="Disordered" evidence="1">
    <location>
        <begin position="66"/>
        <end position="92"/>
    </location>
</feature>
<proteinExistence type="predicted"/>
<organism evidence="2 3">
    <name type="scientific">Calocera cornea HHB12733</name>
    <dbReference type="NCBI Taxonomy" id="1353952"/>
    <lineage>
        <taxon>Eukaryota</taxon>
        <taxon>Fungi</taxon>
        <taxon>Dikarya</taxon>
        <taxon>Basidiomycota</taxon>
        <taxon>Agaricomycotina</taxon>
        <taxon>Dacrymycetes</taxon>
        <taxon>Dacrymycetales</taxon>
        <taxon>Dacrymycetaceae</taxon>
        <taxon>Calocera</taxon>
    </lineage>
</organism>
<gene>
    <name evidence="2" type="ORF">CALCODRAFT_893</name>
</gene>
<sequence>MVDGWGGRSVRTRWWRRSAGTARAPSYARWGSASSPGLHRRTRGPSAARACCGRTSRRTCGVTQRWAMPMQARIPGEGRQLPHESGPKRASR</sequence>
<keyword evidence="3" id="KW-1185">Reference proteome</keyword>
<reference evidence="2 3" key="1">
    <citation type="journal article" date="2016" name="Mol. Biol. Evol.">
        <title>Comparative Genomics of Early-Diverging Mushroom-Forming Fungi Provides Insights into the Origins of Lignocellulose Decay Capabilities.</title>
        <authorList>
            <person name="Nagy L.G."/>
            <person name="Riley R."/>
            <person name="Tritt A."/>
            <person name="Adam C."/>
            <person name="Daum C."/>
            <person name="Floudas D."/>
            <person name="Sun H."/>
            <person name="Yadav J.S."/>
            <person name="Pangilinan J."/>
            <person name="Larsson K.H."/>
            <person name="Matsuura K."/>
            <person name="Barry K."/>
            <person name="Labutti K."/>
            <person name="Kuo R."/>
            <person name="Ohm R.A."/>
            <person name="Bhattacharya S.S."/>
            <person name="Shirouzu T."/>
            <person name="Yoshinaga Y."/>
            <person name="Martin F.M."/>
            <person name="Grigoriev I.V."/>
            <person name="Hibbett D.S."/>
        </authorList>
    </citation>
    <scope>NUCLEOTIDE SEQUENCE [LARGE SCALE GENOMIC DNA]</scope>
    <source>
        <strain evidence="2 3">HHB12733</strain>
    </source>
</reference>
<protein>
    <submittedName>
        <fullName evidence="2">Uncharacterized protein</fullName>
    </submittedName>
</protein>
<evidence type="ECO:0000256" key="1">
    <source>
        <dbReference type="SAM" id="MobiDB-lite"/>
    </source>
</evidence>
<feature type="region of interest" description="Disordered" evidence="1">
    <location>
        <begin position="25"/>
        <end position="50"/>
    </location>
</feature>
<evidence type="ECO:0000313" key="2">
    <source>
        <dbReference type="EMBL" id="KZT62774.1"/>
    </source>
</evidence>